<dbReference type="Pfam" id="PF06776">
    <property type="entry name" value="IalB"/>
    <property type="match status" value="1"/>
</dbReference>
<dbReference type="RefSeq" id="WP_021132170.1">
    <property type="nucleotide sequence ID" value="NZ_AQPH01000030.1"/>
</dbReference>
<dbReference type="InterPro" id="IPR010642">
    <property type="entry name" value="Invasion_prot_B"/>
</dbReference>
<dbReference type="eggNOG" id="COG5342">
    <property type="taxonomic scope" value="Bacteria"/>
</dbReference>
<organism evidence="2 3">
    <name type="scientific">Magnetospirillum fulvum MGU-K5</name>
    <dbReference type="NCBI Taxonomy" id="1316936"/>
    <lineage>
        <taxon>Bacteria</taxon>
        <taxon>Pseudomonadati</taxon>
        <taxon>Pseudomonadota</taxon>
        <taxon>Alphaproteobacteria</taxon>
        <taxon>Rhodospirillales</taxon>
        <taxon>Rhodospirillaceae</taxon>
        <taxon>Magnetospirillum</taxon>
    </lineage>
</organism>
<gene>
    <name evidence="2" type="ORF">K678_09183</name>
</gene>
<keyword evidence="1" id="KW-0732">Signal</keyword>
<feature type="chain" id="PRO_5004569203" evidence="1">
    <location>
        <begin position="23"/>
        <end position="177"/>
    </location>
</feature>
<protein>
    <submittedName>
        <fullName evidence="2">Uncharacterized protein</fullName>
    </submittedName>
</protein>
<sequence>MTFRLAAAALAALFALQSPAVAANAAAADTTKRLGKFGVWESFTYGDGAAKTCYLAAAADKVVGGEKGKTTTYLIVTHRPGSKGQDEISLNGAYGFKKDSDAELQIGAMKYTLFTRGDRAWARDATTDKAIIASMRKGKDATLRASPAKGADLTATIGLGGFGDALTAADKACGIKR</sequence>
<dbReference type="Proteomes" id="UP000015350">
    <property type="component" value="Unassembled WGS sequence"/>
</dbReference>
<comment type="caution">
    <text evidence="2">The sequence shown here is derived from an EMBL/GenBank/DDBJ whole genome shotgun (WGS) entry which is preliminary data.</text>
</comment>
<feature type="signal peptide" evidence="1">
    <location>
        <begin position="1"/>
        <end position="22"/>
    </location>
</feature>
<reference evidence="2 3" key="1">
    <citation type="submission" date="2013-04" db="EMBL/GenBank/DDBJ databases">
        <authorList>
            <person name="Kuznetsov B."/>
            <person name="Ivanovsky R."/>
        </authorList>
    </citation>
    <scope>NUCLEOTIDE SEQUENCE [LARGE SCALE GENOMIC DNA]</scope>
    <source>
        <strain evidence="2 3">MGU-K5</strain>
    </source>
</reference>
<dbReference type="OrthoDB" id="9806572at2"/>
<accession>S9SAM8</accession>
<dbReference type="Gene3D" id="2.60.40.1880">
    <property type="entry name" value="Invasion associated locus B (IalB) protein"/>
    <property type="match status" value="1"/>
</dbReference>
<evidence type="ECO:0000313" key="3">
    <source>
        <dbReference type="Proteomes" id="UP000015350"/>
    </source>
</evidence>
<evidence type="ECO:0000313" key="2">
    <source>
        <dbReference type="EMBL" id="EPY01759.1"/>
    </source>
</evidence>
<proteinExistence type="predicted"/>
<dbReference type="InterPro" id="IPR038696">
    <property type="entry name" value="IalB_sf"/>
</dbReference>
<dbReference type="STRING" id="1316936.K678_09183"/>
<name>S9SAM8_MAGFU</name>
<dbReference type="AlphaFoldDB" id="S9SAM8"/>
<dbReference type="EMBL" id="AQPH01000030">
    <property type="protein sequence ID" value="EPY01759.1"/>
    <property type="molecule type" value="Genomic_DNA"/>
</dbReference>
<evidence type="ECO:0000256" key="1">
    <source>
        <dbReference type="SAM" id="SignalP"/>
    </source>
</evidence>